<reference evidence="1 2" key="1">
    <citation type="submission" date="2016-10" db="EMBL/GenBank/DDBJ databases">
        <authorList>
            <person name="de Groot N.N."/>
        </authorList>
    </citation>
    <scope>NUCLEOTIDE SEQUENCE [LARGE SCALE GENOMIC DNA]</scope>
    <source>
        <strain evidence="1 2">DSM 26656</strain>
    </source>
</reference>
<dbReference type="OrthoDB" id="9799840at2"/>
<sequence>MTRRLISTGSPFETAFGYSRAVIDGDLVFVSGTTGYDYVTMTLPEDPAEQARNIFRTIDAVLTEAGSALSKVVRAQYFVIDRSYCEPVLTVCGEVFSTIRPAAGMYIVAGLLKPEMKVEIEVTARLLTVDPSA</sequence>
<proteinExistence type="predicted"/>
<dbReference type="InterPro" id="IPR006175">
    <property type="entry name" value="YjgF/YER057c/UK114"/>
</dbReference>
<keyword evidence="2" id="KW-1185">Reference proteome</keyword>
<organism evidence="1 2">
    <name type="scientific">Bosea lathyri</name>
    <dbReference type="NCBI Taxonomy" id="1036778"/>
    <lineage>
        <taxon>Bacteria</taxon>
        <taxon>Pseudomonadati</taxon>
        <taxon>Pseudomonadota</taxon>
        <taxon>Alphaproteobacteria</taxon>
        <taxon>Hyphomicrobiales</taxon>
        <taxon>Boseaceae</taxon>
        <taxon>Bosea</taxon>
    </lineage>
</organism>
<dbReference type="PANTHER" id="PTHR43857:SF1">
    <property type="entry name" value="YJGH FAMILY PROTEIN"/>
    <property type="match status" value="1"/>
</dbReference>
<dbReference type="Gene3D" id="3.30.1330.40">
    <property type="entry name" value="RutC-like"/>
    <property type="match status" value="1"/>
</dbReference>
<accession>A0A1H6DDH0</accession>
<evidence type="ECO:0000313" key="1">
    <source>
        <dbReference type="EMBL" id="SEG83300.1"/>
    </source>
</evidence>
<dbReference type="PANTHER" id="PTHR43857">
    <property type="entry name" value="BLR7761 PROTEIN"/>
    <property type="match status" value="1"/>
</dbReference>
<dbReference type="Proteomes" id="UP000236743">
    <property type="component" value="Unassembled WGS sequence"/>
</dbReference>
<name>A0A1H6DDH0_9HYPH</name>
<dbReference type="EMBL" id="FNUY01000022">
    <property type="protein sequence ID" value="SEG83300.1"/>
    <property type="molecule type" value="Genomic_DNA"/>
</dbReference>
<protein>
    <submittedName>
        <fullName evidence="1">Enamine deaminase RidA, house cleaning of reactive enamine intermediates, YjgF/YER057c/UK114 family</fullName>
    </submittedName>
</protein>
<dbReference type="Pfam" id="PF01042">
    <property type="entry name" value="Ribonuc_L-PSP"/>
    <property type="match status" value="1"/>
</dbReference>
<dbReference type="RefSeq" id="WP_103875772.1">
    <property type="nucleotide sequence ID" value="NZ_FNUY01000022.1"/>
</dbReference>
<dbReference type="InterPro" id="IPR035959">
    <property type="entry name" value="RutC-like_sf"/>
</dbReference>
<dbReference type="AlphaFoldDB" id="A0A1H6DDH0"/>
<dbReference type="CDD" id="cd06154">
    <property type="entry name" value="YjgF_YER057c_UK114_like_6"/>
    <property type="match status" value="1"/>
</dbReference>
<evidence type="ECO:0000313" key="2">
    <source>
        <dbReference type="Proteomes" id="UP000236743"/>
    </source>
</evidence>
<gene>
    <name evidence="1" type="ORF">SAMN04488115_12239</name>
</gene>
<dbReference type="SUPFAM" id="SSF55298">
    <property type="entry name" value="YjgF-like"/>
    <property type="match status" value="1"/>
</dbReference>